<dbReference type="EMBL" id="CP042306">
    <property type="protein sequence ID" value="QDZ08689.1"/>
    <property type="molecule type" value="Genomic_DNA"/>
</dbReference>
<organism evidence="4 5">
    <name type="scientific">Sphingomonas panacisoli</name>
    <dbReference type="NCBI Taxonomy" id="1813879"/>
    <lineage>
        <taxon>Bacteria</taxon>
        <taxon>Pseudomonadati</taxon>
        <taxon>Pseudomonadota</taxon>
        <taxon>Alphaproteobacteria</taxon>
        <taxon>Sphingomonadales</taxon>
        <taxon>Sphingomonadaceae</taxon>
        <taxon>Sphingomonas</taxon>
    </lineage>
</organism>
<name>A0A5B8LL74_9SPHN</name>
<evidence type="ECO:0000313" key="4">
    <source>
        <dbReference type="EMBL" id="QDZ08689.1"/>
    </source>
</evidence>
<dbReference type="Pfam" id="PF13628">
    <property type="entry name" value="DUF4142"/>
    <property type="match status" value="1"/>
</dbReference>
<evidence type="ECO:0000256" key="1">
    <source>
        <dbReference type="SAM" id="MobiDB-lite"/>
    </source>
</evidence>
<feature type="signal peptide" evidence="2">
    <location>
        <begin position="1"/>
        <end position="19"/>
    </location>
</feature>
<sequence length="197" mass="20230">MTPRSLTLLAPLALTAALAACGSRSDTTTTNTTVTDVTNDSAMASGDNTTMVATPPTGQQFADIAAKSDAFEVAAAKLAQTNSTSDDVKSFATKMILAHTESTAKIKKAAAAASPAITPDPAMTADQKAQLDELGKLKGADFDKSYIAGQVTAHDQALALMRNYAASGDTPSLKTAAGEIVPAVQDHVVMLRALSMK</sequence>
<keyword evidence="5" id="KW-1185">Reference proteome</keyword>
<evidence type="ECO:0000259" key="3">
    <source>
        <dbReference type="Pfam" id="PF13628"/>
    </source>
</evidence>
<dbReference type="PROSITE" id="PS51257">
    <property type="entry name" value="PROKAR_LIPOPROTEIN"/>
    <property type="match status" value="1"/>
</dbReference>
<dbReference type="RefSeq" id="WP_146573473.1">
    <property type="nucleotide sequence ID" value="NZ_CP042306.1"/>
</dbReference>
<feature type="chain" id="PRO_5022823703" evidence="2">
    <location>
        <begin position="20"/>
        <end position="197"/>
    </location>
</feature>
<feature type="domain" description="DUF4142" evidence="3">
    <location>
        <begin position="57"/>
        <end position="194"/>
    </location>
</feature>
<keyword evidence="2" id="KW-0732">Signal</keyword>
<feature type="compositionally biased region" description="Low complexity" evidence="1">
    <location>
        <begin position="24"/>
        <end position="40"/>
    </location>
</feature>
<gene>
    <name evidence="4" type="ORF">FPZ24_15445</name>
</gene>
<evidence type="ECO:0000313" key="5">
    <source>
        <dbReference type="Proteomes" id="UP000315673"/>
    </source>
</evidence>
<dbReference type="OrthoDB" id="8005547at2"/>
<reference evidence="4 5" key="1">
    <citation type="submission" date="2019-07" db="EMBL/GenBank/DDBJ databases">
        <title>Full genome sequence of Sphingomonas sp. 4R-6-7(HKS19).</title>
        <authorList>
            <person name="Im W.-T."/>
        </authorList>
    </citation>
    <scope>NUCLEOTIDE SEQUENCE [LARGE SCALE GENOMIC DNA]</scope>
    <source>
        <strain evidence="4 5">HKS19</strain>
    </source>
</reference>
<dbReference type="PANTHER" id="PTHR38593:SF1">
    <property type="entry name" value="BLR2558 PROTEIN"/>
    <property type="match status" value="1"/>
</dbReference>
<dbReference type="PANTHER" id="PTHR38593">
    <property type="entry name" value="BLR2558 PROTEIN"/>
    <property type="match status" value="1"/>
</dbReference>
<dbReference type="InterPro" id="IPR012347">
    <property type="entry name" value="Ferritin-like"/>
</dbReference>
<dbReference type="Proteomes" id="UP000315673">
    <property type="component" value="Chromosome"/>
</dbReference>
<dbReference type="AlphaFoldDB" id="A0A5B8LL74"/>
<dbReference type="Gene3D" id="1.20.1260.10">
    <property type="match status" value="1"/>
</dbReference>
<accession>A0A5B8LL74</accession>
<protein>
    <submittedName>
        <fullName evidence="4">DUF4142 domain-containing protein</fullName>
    </submittedName>
</protein>
<evidence type="ECO:0000256" key="2">
    <source>
        <dbReference type="SAM" id="SignalP"/>
    </source>
</evidence>
<dbReference type="KEGG" id="spai:FPZ24_15445"/>
<proteinExistence type="predicted"/>
<dbReference type="InterPro" id="IPR025419">
    <property type="entry name" value="DUF4142"/>
</dbReference>
<feature type="region of interest" description="Disordered" evidence="1">
    <location>
        <begin position="24"/>
        <end position="48"/>
    </location>
</feature>